<dbReference type="RefSeq" id="WP_380205915.1">
    <property type="nucleotide sequence ID" value="NZ_JBHTEK010000001.1"/>
</dbReference>
<feature type="region of interest" description="Disordered" evidence="1">
    <location>
        <begin position="82"/>
        <end position="128"/>
    </location>
</feature>
<name>A0ABW2U265_9BACT</name>
<evidence type="ECO:0000313" key="2">
    <source>
        <dbReference type="EMBL" id="MFC7666901.1"/>
    </source>
</evidence>
<dbReference type="Proteomes" id="UP001596513">
    <property type="component" value="Unassembled WGS sequence"/>
</dbReference>
<evidence type="ECO:0000256" key="1">
    <source>
        <dbReference type="SAM" id="MobiDB-lite"/>
    </source>
</evidence>
<sequence>MAGWPGGRNWIDSSSLLLRLQLPAILFKNAEFAVALKQDENDIAPNLTKAQRTVRPGTGAHLPLGPLQQPAWLHTRRPATGETQFLPAANTNSARKPTAGAASRRSKRTSRGPAHHAHQPAEFAGVPAQLNDRLPSFFKEGMFEPRARTGVVALVEPKVGVANDTRTIHRRVVRPSFNDSTTPAAAEAAASPP</sequence>
<protein>
    <submittedName>
        <fullName evidence="2">Uncharacterized protein</fullName>
    </submittedName>
</protein>
<gene>
    <name evidence="2" type="ORF">ACFQT0_05320</name>
</gene>
<accession>A0ABW2U265</accession>
<evidence type="ECO:0000313" key="3">
    <source>
        <dbReference type="Proteomes" id="UP001596513"/>
    </source>
</evidence>
<reference evidence="3" key="1">
    <citation type="journal article" date="2019" name="Int. J. Syst. Evol. Microbiol.">
        <title>The Global Catalogue of Microorganisms (GCM) 10K type strain sequencing project: providing services to taxonomists for standard genome sequencing and annotation.</title>
        <authorList>
            <consortium name="The Broad Institute Genomics Platform"/>
            <consortium name="The Broad Institute Genome Sequencing Center for Infectious Disease"/>
            <person name="Wu L."/>
            <person name="Ma J."/>
        </authorList>
    </citation>
    <scope>NUCLEOTIDE SEQUENCE [LARGE SCALE GENOMIC DNA]</scope>
    <source>
        <strain evidence="3">JCM 19635</strain>
    </source>
</reference>
<dbReference type="EMBL" id="JBHTEK010000001">
    <property type="protein sequence ID" value="MFC7666901.1"/>
    <property type="molecule type" value="Genomic_DNA"/>
</dbReference>
<comment type="caution">
    <text evidence="2">The sequence shown here is derived from an EMBL/GenBank/DDBJ whole genome shotgun (WGS) entry which is preliminary data.</text>
</comment>
<keyword evidence="3" id="KW-1185">Reference proteome</keyword>
<proteinExistence type="predicted"/>
<organism evidence="2 3">
    <name type="scientific">Hymenobacter humi</name>
    <dbReference type="NCBI Taxonomy" id="1411620"/>
    <lineage>
        <taxon>Bacteria</taxon>
        <taxon>Pseudomonadati</taxon>
        <taxon>Bacteroidota</taxon>
        <taxon>Cytophagia</taxon>
        <taxon>Cytophagales</taxon>
        <taxon>Hymenobacteraceae</taxon>
        <taxon>Hymenobacter</taxon>
    </lineage>
</organism>
<feature type="compositionally biased region" description="Basic residues" evidence="1">
    <location>
        <begin position="104"/>
        <end position="118"/>
    </location>
</feature>